<evidence type="ECO:0000313" key="2">
    <source>
        <dbReference type="Proteomes" id="UP000792457"/>
    </source>
</evidence>
<accession>A0A8K0P9P4</accession>
<gene>
    <name evidence="1" type="ORF">J437_LFUL015380</name>
</gene>
<organism evidence="1 2">
    <name type="scientific">Ladona fulva</name>
    <name type="common">Scarce chaser dragonfly</name>
    <name type="synonym">Libellula fulva</name>
    <dbReference type="NCBI Taxonomy" id="123851"/>
    <lineage>
        <taxon>Eukaryota</taxon>
        <taxon>Metazoa</taxon>
        <taxon>Ecdysozoa</taxon>
        <taxon>Arthropoda</taxon>
        <taxon>Hexapoda</taxon>
        <taxon>Insecta</taxon>
        <taxon>Pterygota</taxon>
        <taxon>Palaeoptera</taxon>
        <taxon>Odonata</taxon>
        <taxon>Epiprocta</taxon>
        <taxon>Anisoptera</taxon>
        <taxon>Libelluloidea</taxon>
        <taxon>Libellulidae</taxon>
        <taxon>Ladona</taxon>
    </lineage>
</organism>
<comment type="caution">
    <text evidence="1">The sequence shown here is derived from an EMBL/GenBank/DDBJ whole genome shotgun (WGS) entry which is preliminary data.</text>
</comment>
<protein>
    <submittedName>
        <fullName evidence="1">Uncharacterized protein</fullName>
    </submittedName>
</protein>
<keyword evidence="2" id="KW-1185">Reference proteome</keyword>
<proteinExistence type="predicted"/>
<dbReference type="AlphaFoldDB" id="A0A8K0P9P4"/>
<dbReference type="Proteomes" id="UP000792457">
    <property type="component" value="Unassembled WGS sequence"/>
</dbReference>
<name>A0A8K0P9P4_LADFU</name>
<reference evidence="1" key="1">
    <citation type="submission" date="2013-04" db="EMBL/GenBank/DDBJ databases">
        <authorList>
            <person name="Qu J."/>
            <person name="Murali S.C."/>
            <person name="Bandaranaike D."/>
            <person name="Bellair M."/>
            <person name="Blankenburg K."/>
            <person name="Chao H."/>
            <person name="Dinh H."/>
            <person name="Doddapaneni H."/>
            <person name="Downs B."/>
            <person name="Dugan-Rocha S."/>
            <person name="Elkadiri S."/>
            <person name="Gnanaolivu R.D."/>
            <person name="Hernandez B."/>
            <person name="Javaid M."/>
            <person name="Jayaseelan J.C."/>
            <person name="Lee S."/>
            <person name="Li M."/>
            <person name="Ming W."/>
            <person name="Munidasa M."/>
            <person name="Muniz J."/>
            <person name="Nguyen L."/>
            <person name="Ongeri F."/>
            <person name="Osuji N."/>
            <person name="Pu L.-L."/>
            <person name="Puazo M."/>
            <person name="Qu C."/>
            <person name="Quiroz J."/>
            <person name="Raj R."/>
            <person name="Weissenberger G."/>
            <person name="Xin Y."/>
            <person name="Zou X."/>
            <person name="Han Y."/>
            <person name="Richards S."/>
            <person name="Worley K."/>
            <person name="Muzny D."/>
            <person name="Gibbs R."/>
        </authorList>
    </citation>
    <scope>NUCLEOTIDE SEQUENCE</scope>
    <source>
        <strain evidence="1">Sampled in the wild</strain>
    </source>
</reference>
<sequence>MDEIPLTFDVPSNKTVSVKGSRSITIKTTGHEKTHYTVVLACCADGTKLPPFLIFNRKYSNIEDSSTEDDALFKEGDTSDDGNSRDDNLLIFYDDDNEKDTSGNIQSILKELNHAYRDMFPKIRLKVLHADLKTLFPKHILHFTVMLSTKLRISKSCFNSHASGLQYTRALSVALLLSSRSNPLMVG</sequence>
<dbReference type="EMBL" id="KZ308946">
    <property type="protein sequence ID" value="KAG8235759.1"/>
    <property type="molecule type" value="Genomic_DNA"/>
</dbReference>
<reference evidence="1" key="2">
    <citation type="submission" date="2017-10" db="EMBL/GenBank/DDBJ databases">
        <title>Ladona fulva Genome sequencing and assembly.</title>
        <authorList>
            <person name="Murali S."/>
            <person name="Richards S."/>
            <person name="Bandaranaike D."/>
            <person name="Bellair M."/>
            <person name="Blankenburg K."/>
            <person name="Chao H."/>
            <person name="Dinh H."/>
            <person name="Doddapaneni H."/>
            <person name="Dugan-Rocha S."/>
            <person name="Elkadiri S."/>
            <person name="Gnanaolivu R."/>
            <person name="Hernandez B."/>
            <person name="Skinner E."/>
            <person name="Javaid M."/>
            <person name="Lee S."/>
            <person name="Li M."/>
            <person name="Ming W."/>
            <person name="Munidasa M."/>
            <person name="Muniz J."/>
            <person name="Nguyen L."/>
            <person name="Hughes D."/>
            <person name="Osuji N."/>
            <person name="Pu L.-L."/>
            <person name="Puazo M."/>
            <person name="Qu C."/>
            <person name="Quiroz J."/>
            <person name="Raj R."/>
            <person name="Weissenberger G."/>
            <person name="Xin Y."/>
            <person name="Zou X."/>
            <person name="Han Y."/>
            <person name="Worley K."/>
            <person name="Muzny D."/>
            <person name="Gibbs R."/>
        </authorList>
    </citation>
    <scope>NUCLEOTIDE SEQUENCE</scope>
    <source>
        <strain evidence="1">Sampled in the wild</strain>
    </source>
</reference>
<dbReference type="OrthoDB" id="6514445at2759"/>
<evidence type="ECO:0000313" key="1">
    <source>
        <dbReference type="EMBL" id="KAG8235759.1"/>
    </source>
</evidence>